<dbReference type="InterPro" id="IPR008984">
    <property type="entry name" value="SMAD_FHA_dom_sf"/>
</dbReference>
<organism evidence="4 5">
    <name type="scientific">Comamonas koreensis</name>
    <dbReference type="NCBI Taxonomy" id="160825"/>
    <lineage>
        <taxon>Bacteria</taxon>
        <taxon>Pseudomonadati</taxon>
        <taxon>Pseudomonadota</taxon>
        <taxon>Betaproteobacteria</taxon>
        <taxon>Burkholderiales</taxon>
        <taxon>Comamonadaceae</taxon>
        <taxon>Comamonas</taxon>
    </lineage>
</organism>
<feature type="compositionally biased region" description="Polar residues" evidence="1">
    <location>
        <begin position="337"/>
        <end position="348"/>
    </location>
</feature>
<proteinExistence type="predicted"/>
<keyword evidence="2" id="KW-0812">Transmembrane</keyword>
<dbReference type="Proteomes" id="UP001199260">
    <property type="component" value="Unassembled WGS sequence"/>
</dbReference>
<name>A0AAW4XUT2_9BURK</name>
<gene>
    <name evidence="4" type="ORF">LPW39_08440</name>
</gene>
<protein>
    <submittedName>
        <fullName evidence="4">FHA domain-containing protein</fullName>
    </submittedName>
</protein>
<dbReference type="CDD" id="cd00060">
    <property type="entry name" value="FHA"/>
    <property type="match status" value="1"/>
</dbReference>
<dbReference type="SUPFAM" id="SSF49879">
    <property type="entry name" value="SMAD/FHA domain"/>
    <property type="match status" value="1"/>
</dbReference>
<reference evidence="4 5" key="1">
    <citation type="submission" date="2021-11" db="EMBL/GenBank/DDBJ databases">
        <title>Genome sequence.</title>
        <authorList>
            <person name="Sun Q."/>
        </authorList>
    </citation>
    <scope>NUCLEOTIDE SEQUENCE [LARGE SCALE GENOMIC DNA]</scope>
    <source>
        <strain evidence="4 5">KCTC 12005</strain>
    </source>
</reference>
<feature type="transmembrane region" description="Helical" evidence="2">
    <location>
        <begin position="187"/>
        <end position="206"/>
    </location>
</feature>
<keyword evidence="2" id="KW-0472">Membrane</keyword>
<evidence type="ECO:0000313" key="4">
    <source>
        <dbReference type="EMBL" id="MCD2165157.1"/>
    </source>
</evidence>
<evidence type="ECO:0000256" key="2">
    <source>
        <dbReference type="SAM" id="Phobius"/>
    </source>
</evidence>
<evidence type="ECO:0000259" key="3">
    <source>
        <dbReference type="PROSITE" id="PS50006"/>
    </source>
</evidence>
<dbReference type="AlphaFoldDB" id="A0AAW4XUT2"/>
<feature type="transmembrane region" description="Helical" evidence="2">
    <location>
        <begin position="277"/>
        <end position="300"/>
    </location>
</feature>
<comment type="caution">
    <text evidence="4">The sequence shown here is derived from an EMBL/GenBank/DDBJ whole genome shotgun (WGS) entry which is preliminary data.</text>
</comment>
<feature type="transmembrane region" description="Helical" evidence="2">
    <location>
        <begin position="155"/>
        <end position="175"/>
    </location>
</feature>
<feature type="region of interest" description="Disordered" evidence="1">
    <location>
        <begin position="337"/>
        <end position="364"/>
    </location>
</feature>
<feature type="domain" description="FHA" evidence="3">
    <location>
        <begin position="55"/>
        <end position="110"/>
    </location>
</feature>
<keyword evidence="5" id="KW-1185">Reference proteome</keyword>
<keyword evidence="2" id="KW-1133">Transmembrane helix</keyword>
<feature type="transmembrane region" description="Helical" evidence="2">
    <location>
        <begin position="251"/>
        <end position="271"/>
    </location>
</feature>
<dbReference type="PROSITE" id="PS50006">
    <property type="entry name" value="FHA_DOMAIN"/>
    <property type="match status" value="1"/>
</dbReference>
<sequence>MSQHEYPELTDIAPEHEDASVQPSTSAQEPEGAVLELVERGHRLAMALPVYAWPCTIGRAATNDLVLTDPSIGPSHVRLHQPNAGHPNVGQYEVEVLDSTNGVWHGRRHYSAGERFVWQPGQRLTLGRGVQLNLRSTAQPLPATQRWRPFSRAQGLLTAMALVLLVLLSAWTTWLGATETGALARQLPAILLWMLGGLLVWTLGWSMMGKLFTGVTGFWRHVCIASVGMVAMAVLDVLLSVTGFAMSWPMLSRFASLASFTLLAVVIWFHLRAATLVSARTLALAVGGLLVLGIGAKLGLQWQTQKRLGDNLYMSTMLPPEWRLAPTTSVDQFMQGTDSMREQLQNRSQLEKDDDEEGDDSGLD</sequence>
<evidence type="ECO:0000313" key="5">
    <source>
        <dbReference type="Proteomes" id="UP001199260"/>
    </source>
</evidence>
<accession>A0AAW4XUT2</accession>
<dbReference type="Gene3D" id="2.60.200.20">
    <property type="match status" value="1"/>
</dbReference>
<evidence type="ECO:0000256" key="1">
    <source>
        <dbReference type="SAM" id="MobiDB-lite"/>
    </source>
</evidence>
<dbReference type="RefSeq" id="WP_230773455.1">
    <property type="nucleotide sequence ID" value="NZ_JAJNCT010000009.1"/>
</dbReference>
<dbReference type="EMBL" id="JAJNCT010000009">
    <property type="protein sequence ID" value="MCD2165157.1"/>
    <property type="molecule type" value="Genomic_DNA"/>
</dbReference>
<feature type="region of interest" description="Disordered" evidence="1">
    <location>
        <begin position="1"/>
        <end position="31"/>
    </location>
</feature>
<feature type="compositionally biased region" description="Acidic residues" evidence="1">
    <location>
        <begin position="352"/>
        <end position="364"/>
    </location>
</feature>
<feature type="transmembrane region" description="Helical" evidence="2">
    <location>
        <begin position="218"/>
        <end position="239"/>
    </location>
</feature>
<dbReference type="InterPro" id="IPR000253">
    <property type="entry name" value="FHA_dom"/>
</dbReference>
<dbReference type="Pfam" id="PF00498">
    <property type="entry name" value="FHA"/>
    <property type="match status" value="1"/>
</dbReference>